<dbReference type="Pfam" id="PF13309">
    <property type="entry name" value="HTH_22"/>
    <property type="match status" value="1"/>
</dbReference>
<proteinExistence type="predicted"/>
<sequence length="122" mass="13278">MTEHHPLLDAIAPLLERIEGEVVAATAMRPGDVPLVWEGETVAAVRLPADDTAGATSLEDLIEEVAVEVGAPLADLPREAKQRAVRLLEERGAFAYRRSAETIAEALGVSRFTVYNYLNRAR</sequence>
<feature type="domain" description="Transcriptional regulator DauR-like HTH" evidence="1">
    <location>
        <begin position="58"/>
        <end position="119"/>
    </location>
</feature>
<dbReference type="Gene3D" id="1.10.10.10">
    <property type="entry name" value="Winged helix-like DNA-binding domain superfamily/Winged helix DNA-binding domain"/>
    <property type="match status" value="1"/>
</dbReference>
<keyword evidence="3" id="KW-1185">Reference proteome</keyword>
<dbReference type="InterPro" id="IPR036388">
    <property type="entry name" value="WH-like_DNA-bd_sf"/>
</dbReference>
<dbReference type="AlphaFoldDB" id="A0A2T8FFM7"/>
<dbReference type="PANTHER" id="PTHR35568">
    <property type="entry name" value="TRANSCRIPTIONAL REGULATOR DAUR"/>
    <property type="match status" value="1"/>
</dbReference>
<dbReference type="OrthoDB" id="9796595at2"/>
<dbReference type="InterPro" id="IPR039446">
    <property type="entry name" value="DauR-like"/>
</dbReference>
<dbReference type="EMBL" id="QDGZ01000001">
    <property type="protein sequence ID" value="PVG84506.1"/>
    <property type="molecule type" value="Genomic_DNA"/>
</dbReference>
<evidence type="ECO:0000259" key="1">
    <source>
        <dbReference type="Pfam" id="PF13309"/>
    </source>
</evidence>
<dbReference type="Proteomes" id="UP000246018">
    <property type="component" value="Unassembled WGS sequence"/>
</dbReference>
<organism evidence="2 3">
    <name type="scientific">Nocardioides gansuensis</name>
    <dbReference type="NCBI Taxonomy" id="2138300"/>
    <lineage>
        <taxon>Bacteria</taxon>
        <taxon>Bacillati</taxon>
        <taxon>Actinomycetota</taxon>
        <taxon>Actinomycetes</taxon>
        <taxon>Propionibacteriales</taxon>
        <taxon>Nocardioidaceae</taxon>
        <taxon>Nocardioides</taxon>
    </lineage>
</organism>
<evidence type="ECO:0000313" key="3">
    <source>
        <dbReference type="Proteomes" id="UP000246018"/>
    </source>
</evidence>
<reference evidence="2 3" key="1">
    <citation type="submission" date="2018-04" db="EMBL/GenBank/DDBJ databases">
        <title>Genome of Nocardioides gansuensis WSJ-1.</title>
        <authorList>
            <person name="Wu S."/>
            <person name="Wang G."/>
        </authorList>
    </citation>
    <scope>NUCLEOTIDE SEQUENCE [LARGE SCALE GENOMIC DNA]</scope>
    <source>
        <strain evidence="2 3">WSJ-1</strain>
    </source>
</reference>
<evidence type="ECO:0000313" key="2">
    <source>
        <dbReference type="EMBL" id="PVG84506.1"/>
    </source>
</evidence>
<name>A0A2T8FFM7_9ACTN</name>
<accession>A0A2T8FFM7</accession>
<dbReference type="RefSeq" id="WP_116570639.1">
    <property type="nucleotide sequence ID" value="NZ_QDGZ01000001.1"/>
</dbReference>
<gene>
    <name evidence="2" type="ORF">DDE18_02565</name>
</gene>
<comment type="caution">
    <text evidence="2">The sequence shown here is derived from an EMBL/GenBank/DDBJ whole genome shotgun (WGS) entry which is preliminary data.</text>
</comment>
<protein>
    <submittedName>
        <fullName evidence="2">Transcriptional regulator</fullName>
    </submittedName>
</protein>
<dbReference type="InterPro" id="IPR039445">
    <property type="entry name" value="DauR-like_HTH"/>
</dbReference>
<dbReference type="PANTHER" id="PTHR35568:SF1">
    <property type="entry name" value="TRANSCRIPTIONAL REGULATOR DAUR"/>
    <property type="match status" value="1"/>
</dbReference>